<feature type="transmembrane region" description="Helical" evidence="1">
    <location>
        <begin position="67"/>
        <end position="89"/>
    </location>
</feature>
<dbReference type="AlphaFoldDB" id="A0A811VCH8"/>
<evidence type="ECO:0000256" key="1">
    <source>
        <dbReference type="SAM" id="Phobius"/>
    </source>
</evidence>
<feature type="chain" id="PRO_5032940169" evidence="2">
    <location>
        <begin position="20"/>
        <end position="152"/>
    </location>
</feature>
<accession>A0A811VCH8</accession>
<name>A0A811VCH8_CERCA</name>
<sequence length="152" mass="17059">MQSFAFCVFFFFFFFVCFLLQLERLINVFTPHNSFHIHIHSIFSNISATCGPFVLQKKKKLNKNTIKSVWCFTTVLAVVMALITVFFLLDLLDECVERACGGVGGAQHLLSTLGLCALRQLINTPVIALQLIVSTSRSSSRCNVFTVVCNKI</sequence>
<protein>
    <submittedName>
        <fullName evidence="3">(Mediterranean fruit fly) hypothetical protein</fullName>
    </submittedName>
</protein>
<gene>
    <name evidence="3" type="ORF">CCAP1982_LOCUS20001</name>
</gene>
<dbReference type="Proteomes" id="UP000606786">
    <property type="component" value="Unassembled WGS sequence"/>
</dbReference>
<feature type="transmembrane region" description="Helical" evidence="1">
    <location>
        <begin position="35"/>
        <end position="55"/>
    </location>
</feature>
<keyword evidence="4" id="KW-1185">Reference proteome</keyword>
<reference evidence="3" key="1">
    <citation type="submission" date="2020-11" db="EMBL/GenBank/DDBJ databases">
        <authorList>
            <person name="Whitehead M."/>
        </authorList>
    </citation>
    <scope>NUCLEOTIDE SEQUENCE</scope>
    <source>
        <strain evidence="3">EGII</strain>
    </source>
</reference>
<keyword evidence="1" id="KW-0472">Membrane</keyword>
<keyword evidence="1" id="KW-1133">Transmembrane helix</keyword>
<feature type="signal peptide" evidence="2">
    <location>
        <begin position="1"/>
        <end position="19"/>
    </location>
</feature>
<organism evidence="3 4">
    <name type="scientific">Ceratitis capitata</name>
    <name type="common">Mediterranean fruit fly</name>
    <name type="synonym">Tephritis capitata</name>
    <dbReference type="NCBI Taxonomy" id="7213"/>
    <lineage>
        <taxon>Eukaryota</taxon>
        <taxon>Metazoa</taxon>
        <taxon>Ecdysozoa</taxon>
        <taxon>Arthropoda</taxon>
        <taxon>Hexapoda</taxon>
        <taxon>Insecta</taxon>
        <taxon>Pterygota</taxon>
        <taxon>Neoptera</taxon>
        <taxon>Endopterygota</taxon>
        <taxon>Diptera</taxon>
        <taxon>Brachycera</taxon>
        <taxon>Muscomorpha</taxon>
        <taxon>Tephritoidea</taxon>
        <taxon>Tephritidae</taxon>
        <taxon>Ceratitis</taxon>
        <taxon>Ceratitis</taxon>
    </lineage>
</organism>
<evidence type="ECO:0000256" key="2">
    <source>
        <dbReference type="SAM" id="SignalP"/>
    </source>
</evidence>
<comment type="caution">
    <text evidence="3">The sequence shown here is derived from an EMBL/GenBank/DDBJ whole genome shotgun (WGS) entry which is preliminary data.</text>
</comment>
<keyword evidence="1" id="KW-0812">Transmembrane</keyword>
<evidence type="ECO:0000313" key="3">
    <source>
        <dbReference type="EMBL" id="CAD7011889.1"/>
    </source>
</evidence>
<proteinExistence type="predicted"/>
<keyword evidence="2" id="KW-0732">Signal</keyword>
<dbReference type="EMBL" id="CAJHJT010000056">
    <property type="protein sequence ID" value="CAD7011889.1"/>
    <property type="molecule type" value="Genomic_DNA"/>
</dbReference>
<evidence type="ECO:0000313" key="4">
    <source>
        <dbReference type="Proteomes" id="UP000606786"/>
    </source>
</evidence>